<keyword evidence="1" id="KW-0472">Membrane</keyword>
<protein>
    <recommendedName>
        <fullName evidence="4">MotA/TolQ/ExbB proton channel domain-containing protein</fullName>
    </recommendedName>
</protein>
<keyword evidence="1" id="KW-1133">Transmembrane helix</keyword>
<feature type="transmembrane region" description="Helical" evidence="1">
    <location>
        <begin position="133"/>
        <end position="153"/>
    </location>
</feature>
<evidence type="ECO:0000256" key="1">
    <source>
        <dbReference type="SAM" id="Phobius"/>
    </source>
</evidence>
<accession>A0ABW4B1D1</accession>
<keyword evidence="1" id="KW-0812">Transmembrane</keyword>
<sequence>MKWLLIILASSIALVTLYFLFIAGKNISYEAQSKYFDNVRTIASIIFGVTGAWLAITYPKALSSASAARQASADERTEALNRATEDSKILIGFVRTMIISIVVIAISLSVPFVKEILALYQWAIDIKEYFRGILYTLLGITSIVQLALLGLTLRNTYLALTELNRETAEAVTRAERDRNREY</sequence>
<feature type="transmembrane region" description="Helical" evidence="1">
    <location>
        <begin position="89"/>
        <end position="113"/>
    </location>
</feature>
<proteinExistence type="predicted"/>
<comment type="caution">
    <text evidence="2">The sequence shown here is derived from an EMBL/GenBank/DDBJ whole genome shotgun (WGS) entry which is preliminary data.</text>
</comment>
<evidence type="ECO:0000313" key="3">
    <source>
        <dbReference type="Proteomes" id="UP001597059"/>
    </source>
</evidence>
<keyword evidence="3" id="KW-1185">Reference proteome</keyword>
<dbReference type="Proteomes" id="UP001597059">
    <property type="component" value="Unassembled WGS sequence"/>
</dbReference>
<dbReference type="EMBL" id="JBHTMN010000007">
    <property type="protein sequence ID" value="MFD1383036.1"/>
    <property type="molecule type" value="Genomic_DNA"/>
</dbReference>
<feature type="transmembrane region" description="Helical" evidence="1">
    <location>
        <begin position="6"/>
        <end position="23"/>
    </location>
</feature>
<evidence type="ECO:0000313" key="2">
    <source>
        <dbReference type="EMBL" id="MFD1383036.1"/>
    </source>
</evidence>
<name>A0ABW4B1D1_9GAMM</name>
<dbReference type="RefSeq" id="WP_377366213.1">
    <property type="nucleotide sequence ID" value="NZ_JBHTMN010000007.1"/>
</dbReference>
<organism evidence="2 3">
    <name type="scientific">Rhodanobacter aciditrophus</name>
    <dbReference type="NCBI Taxonomy" id="1623218"/>
    <lineage>
        <taxon>Bacteria</taxon>
        <taxon>Pseudomonadati</taxon>
        <taxon>Pseudomonadota</taxon>
        <taxon>Gammaproteobacteria</taxon>
        <taxon>Lysobacterales</taxon>
        <taxon>Rhodanobacteraceae</taxon>
        <taxon>Rhodanobacter</taxon>
    </lineage>
</organism>
<gene>
    <name evidence="2" type="ORF">ACFQ45_06645</name>
</gene>
<reference evidence="3" key="1">
    <citation type="journal article" date="2019" name="Int. J. Syst. Evol. Microbiol.">
        <title>The Global Catalogue of Microorganisms (GCM) 10K type strain sequencing project: providing services to taxonomists for standard genome sequencing and annotation.</title>
        <authorList>
            <consortium name="The Broad Institute Genomics Platform"/>
            <consortium name="The Broad Institute Genome Sequencing Center for Infectious Disease"/>
            <person name="Wu L."/>
            <person name="Ma J."/>
        </authorList>
    </citation>
    <scope>NUCLEOTIDE SEQUENCE [LARGE SCALE GENOMIC DNA]</scope>
    <source>
        <strain evidence="3">JCM 30774</strain>
    </source>
</reference>
<feature type="transmembrane region" description="Helical" evidence="1">
    <location>
        <begin position="35"/>
        <end position="56"/>
    </location>
</feature>
<evidence type="ECO:0008006" key="4">
    <source>
        <dbReference type="Google" id="ProtNLM"/>
    </source>
</evidence>